<evidence type="ECO:0000256" key="1">
    <source>
        <dbReference type="SAM" id="MobiDB-lite"/>
    </source>
</evidence>
<evidence type="ECO:0000313" key="2">
    <source>
        <dbReference type="EMBL" id="KAJ5335087.1"/>
    </source>
</evidence>
<reference evidence="2" key="2">
    <citation type="journal article" date="2023" name="IMA Fungus">
        <title>Comparative genomic study of the Penicillium genus elucidates a diverse pangenome and 15 lateral gene transfer events.</title>
        <authorList>
            <person name="Petersen C."/>
            <person name="Sorensen T."/>
            <person name="Nielsen M.R."/>
            <person name="Sondergaard T.E."/>
            <person name="Sorensen J.L."/>
            <person name="Fitzpatrick D.A."/>
            <person name="Frisvad J.C."/>
            <person name="Nielsen K.L."/>
        </authorList>
    </citation>
    <scope>NUCLEOTIDE SEQUENCE</scope>
    <source>
        <strain evidence="2">IBT 35673</strain>
    </source>
</reference>
<proteinExistence type="predicted"/>
<organism evidence="2 3">
    <name type="scientific">Penicillium brevicompactum</name>
    <dbReference type="NCBI Taxonomy" id="5074"/>
    <lineage>
        <taxon>Eukaryota</taxon>
        <taxon>Fungi</taxon>
        <taxon>Dikarya</taxon>
        <taxon>Ascomycota</taxon>
        <taxon>Pezizomycotina</taxon>
        <taxon>Eurotiomycetes</taxon>
        <taxon>Eurotiomycetidae</taxon>
        <taxon>Eurotiales</taxon>
        <taxon>Aspergillaceae</taxon>
        <taxon>Penicillium</taxon>
    </lineage>
</organism>
<dbReference type="AlphaFoldDB" id="A0A9W9QGT3"/>
<protein>
    <submittedName>
        <fullName evidence="2">Uncharacterized protein</fullName>
    </submittedName>
</protein>
<gene>
    <name evidence="2" type="ORF">N7452_007490</name>
</gene>
<comment type="caution">
    <text evidence="2">The sequence shown here is derived from an EMBL/GenBank/DDBJ whole genome shotgun (WGS) entry which is preliminary data.</text>
</comment>
<reference evidence="2" key="1">
    <citation type="submission" date="2022-12" db="EMBL/GenBank/DDBJ databases">
        <authorList>
            <person name="Petersen C."/>
        </authorList>
    </citation>
    <scope>NUCLEOTIDE SEQUENCE</scope>
    <source>
        <strain evidence="2">IBT 35673</strain>
    </source>
</reference>
<sequence>MEENDVNQVASGLEHLQASSPVCNFAIPINPPGEHIIESLRSEVESTNTAVRSTSELGNAISDSPWAMQLNSTQPKYPLLPSDAYSTETEPLSLSYQKSPSGANIIEQRNKRVGNKKRRVESSASAPKETPIDHPATQETTQEESENGPTFRLSYDFIKGSGDEKDKQFPVLIHGILERWHSLFPEEDVAHPCAVGNPSLNNCKIFDKDAEEYKLSLWRVNKLCAGKQRHYHILVLESEKGDEEMVVKLKTRPTWNFSKQCKKLKGYYLLAWKEATTSFETTSSILCLWRTDTSTVIFDKRFFDFGNKSSEPIMSDAGRRSLDLYRDNFLPGDNTAFNWGATDDWVPALSNDEIHEAVRRAARVSGKMIFDEALMREVVLGHRDKANPTPAAVTPPDVGLRRLAVRFKLVLHGGEASRYFDTDNAAVFFEKIEQSYNPVPAGVHCTYPGVEGVRFVGTQCHDEFDLLLEAVSRAGPSVGEEKVVTVKDPNDAN</sequence>
<accession>A0A9W9QGT3</accession>
<feature type="compositionally biased region" description="Polar residues" evidence="1">
    <location>
        <begin position="90"/>
        <end position="102"/>
    </location>
</feature>
<feature type="region of interest" description="Disordered" evidence="1">
    <location>
        <begin position="90"/>
        <end position="150"/>
    </location>
</feature>
<name>A0A9W9QGT3_PENBR</name>
<dbReference type="Proteomes" id="UP001147695">
    <property type="component" value="Unassembled WGS sequence"/>
</dbReference>
<dbReference type="EMBL" id="JAPZBQ010000004">
    <property type="protein sequence ID" value="KAJ5335087.1"/>
    <property type="molecule type" value="Genomic_DNA"/>
</dbReference>
<evidence type="ECO:0000313" key="3">
    <source>
        <dbReference type="Proteomes" id="UP001147695"/>
    </source>
</evidence>